<dbReference type="Gene3D" id="3.90.400.10">
    <property type="entry name" value="Oligo-1,6-glucosidase, Domain 2"/>
    <property type="match status" value="1"/>
</dbReference>
<dbReference type="SUPFAM" id="SSF51445">
    <property type="entry name" value="(Trans)glycosidases"/>
    <property type="match status" value="1"/>
</dbReference>
<keyword evidence="3 5" id="KW-0326">Glycosidase</keyword>
<accession>A0A6N8HYJ9</accession>
<evidence type="ECO:0000259" key="4">
    <source>
        <dbReference type="SMART" id="SM00642"/>
    </source>
</evidence>
<keyword evidence="6" id="KW-1185">Reference proteome</keyword>
<dbReference type="InterPro" id="IPR006047">
    <property type="entry name" value="GH13_cat_dom"/>
</dbReference>
<dbReference type="InterPro" id="IPR013783">
    <property type="entry name" value="Ig-like_fold"/>
</dbReference>
<comment type="similarity">
    <text evidence="1">Belongs to the glycosyl hydrolase 13 family.</text>
</comment>
<dbReference type="GO" id="GO:0005975">
    <property type="term" value="P:carbohydrate metabolic process"/>
    <property type="evidence" value="ECO:0007669"/>
    <property type="project" value="InterPro"/>
</dbReference>
<organism evidence="5 6">
    <name type="scientific">Caproicibacter fermentans</name>
    <dbReference type="NCBI Taxonomy" id="2576756"/>
    <lineage>
        <taxon>Bacteria</taxon>
        <taxon>Bacillati</taxon>
        <taxon>Bacillota</taxon>
        <taxon>Clostridia</taxon>
        <taxon>Eubacteriales</taxon>
        <taxon>Acutalibacteraceae</taxon>
        <taxon>Caproicibacter</taxon>
    </lineage>
</organism>
<keyword evidence="2 5" id="KW-0378">Hydrolase</keyword>
<evidence type="ECO:0000313" key="6">
    <source>
        <dbReference type="Proteomes" id="UP000469440"/>
    </source>
</evidence>
<name>A0A6N8HYJ9_9FIRM</name>
<gene>
    <name evidence="5" type="primary">nplT_1</name>
    <name evidence="5" type="ORF">CAFE_12520</name>
</gene>
<dbReference type="SMART" id="SM00642">
    <property type="entry name" value="Aamy"/>
    <property type="match status" value="1"/>
</dbReference>
<evidence type="ECO:0000256" key="2">
    <source>
        <dbReference type="ARBA" id="ARBA00022801"/>
    </source>
</evidence>
<dbReference type="InterPro" id="IPR013780">
    <property type="entry name" value="Glyco_hydro_b"/>
</dbReference>
<dbReference type="GO" id="GO:0031216">
    <property type="term" value="F:neopullulanase activity"/>
    <property type="evidence" value="ECO:0007669"/>
    <property type="project" value="UniProtKB-EC"/>
</dbReference>
<dbReference type="InterPro" id="IPR045857">
    <property type="entry name" value="O16G_dom_2"/>
</dbReference>
<dbReference type="PANTHER" id="PTHR10357:SF210">
    <property type="entry name" value="MALTODEXTRIN GLUCOSIDASE"/>
    <property type="match status" value="1"/>
</dbReference>
<dbReference type="Pfam" id="PF02903">
    <property type="entry name" value="Alpha-amylase_N"/>
    <property type="match status" value="1"/>
</dbReference>
<dbReference type="AlphaFoldDB" id="A0A6N8HYJ9"/>
<proteinExistence type="inferred from homology"/>
<dbReference type="Gene3D" id="2.60.40.1180">
    <property type="entry name" value="Golgi alpha-mannosidase II"/>
    <property type="match status" value="1"/>
</dbReference>
<dbReference type="EC" id="3.2.1.135" evidence="5"/>
<dbReference type="InterPro" id="IPR017853">
    <property type="entry name" value="GH"/>
</dbReference>
<sequence>MNREAILHIPLSNYAYGLDETHVVFRLRTARNDIKSCILHYGDRSCRETPVIFTPLTMKIASSDDLFDYYEIELSSPYTRICYYFELSDGKTTCLYYSDEFHSETTGERSEYYQFPFNRREDIAQVPKWVNDAVVYNIFPDSFATGRRYIAKEGMRRVYRGNSTSSKNGGTICGIIDNLDYLTTLGINCIYLNPIFVAGEYHKYDLLDYFHIDPCFGTDDDFRKLVTECHKNHIRVIIDGVFNHCGWNFFAFDDVAKNGEKSAYKDWFYDLTFPVIRPDNMDDYPNYSCFGYERTMPKLNTSNPEVIHYFMKVCRYWLENFDIDGWRLDAANEIDNGFWRMFRKTAKSVKSDCLLIGEIWESAYPWLRGDQFDSSMNYDMRKNCRDFFASGRIDAAGFEDRVTKMIMRYPQQMLYAQLNVLDTHDVSRFLTLCEGNWMKFRLAVVFQMTFVGMPSIFYGDEQGIQGSVEDEYRQPMIWGNKSFFEFYRALINLRRSNVALRQGSLHTVCAEKGKYLYIFERQCETQSILVALNAGDRKEVISVLGGDEYNKCLFQEGVSGKEIGPWGFGVFENSNVKS</sequence>
<dbReference type="CDD" id="cd11338">
    <property type="entry name" value="AmyAc_CMD"/>
    <property type="match status" value="1"/>
</dbReference>
<dbReference type="Gene3D" id="2.60.40.10">
    <property type="entry name" value="Immunoglobulins"/>
    <property type="match status" value="1"/>
</dbReference>
<dbReference type="Gene3D" id="3.20.20.80">
    <property type="entry name" value="Glycosidases"/>
    <property type="match status" value="1"/>
</dbReference>
<protein>
    <submittedName>
        <fullName evidence="5">Neopullulanase</fullName>
        <ecNumber evidence="5">3.2.1.135</ecNumber>
    </submittedName>
</protein>
<reference evidence="5 6" key="1">
    <citation type="submission" date="2019-09" db="EMBL/GenBank/DDBJ databases">
        <title>Genome sequence of Clostridium sp. EA1.</title>
        <authorList>
            <person name="Poehlein A."/>
            <person name="Bengelsdorf F.R."/>
            <person name="Daniel R."/>
        </authorList>
    </citation>
    <scope>NUCLEOTIDE SEQUENCE [LARGE SCALE GENOMIC DNA]</scope>
    <source>
        <strain evidence="5 6">EA1</strain>
    </source>
</reference>
<evidence type="ECO:0000256" key="3">
    <source>
        <dbReference type="ARBA" id="ARBA00023295"/>
    </source>
</evidence>
<dbReference type="PANTHER" id="PTHR10357">
    <property type="entry name" value="ALPHA-AMYLASE FAMILY MEMBER"/>
    <property type="match status" value="1"/>
</dbReference>
<dbReference type="Pfam" id="PF00128">
    <property type="entry name" value="Alpha-amylase"/>
    <property type="match status" value="1"/>
</dbReference>
<evidence type="ECO:0000256" key="1">
    <source>
        <dbReference type="ARBA" id="ARBA00008061"/>
    </source>
</evidence>
<feature type="domain" description="Glycosyl hydrolase family 13 catalytic" evidence="4">
    <location>
        <begin position="137"/>
        <end position="494"/>
    </location>
</feature>
<dbReference type="EMBL" id="VWXL01000045">
    <property type="protein sequence ID" value="MVB10557.1"/>
    <property type="molecule type" value="Genomic_DNA"/>
</dbReference>
<dbReference type="InterPro" id="IPR004185">
    <property type="entry name" value="Glyco_hydro_13_lg-like_dom"/>
</dbReference>
<dbReference type="RefSeq" id="WP_066646398.1">
    <property type="nucleotide sequence ID" value="NZ_VWXL01000045.1"/>
</dbReference>
<comment type="caution">
    <text evidence="5">The sequence shown here is derived from an EMBL/GenBank/DDBJ whole genome shotgun (WGS) entry which is preliminary data.</text>
</comment>
<dbReference type="Proteomes" id="UP000469440">
    <property type="component" value="Unassembled WGS sequence"/>
</dbReference>
<dbReference type="CDD" id="cd02857">
    <property type="entry name" value="E_set_CDase_PDE_N"/>
    <property type="match status" value="1"/>
</dbReference>
<evidence type="ECO:0000313" key="5">
    <source>
        <dbReference type="EMBL" id="MVB10557.1"/>
    </source>
</evidence>